<proteinExistence type="predicted"/>
<evidence type="ECO:0000313" key="1">
    <source>
        <dbReference type="EMBL" id="KAI8572731.1"/>
    </source>
</evidence>
<dbReference type="Proteomes" id="UP001062846">
    <property type="component" value="Chromosome 1"/>
</dbReference>
<organism evidence="1 2">
    <name type="scientific">Rhododendron molle</name>
    <name type="common">Chinese azalea</name>
    <name type="synonym">Azalea mollis</name>
    <dbReference type="NCBI Taxonomy" id="49168"/>
    <lineage>
        <taxon>Eukaryota</taxon>
        <taxon>Viridiplantae</taxon>
        <taxon>Streptophyta</taxon>
        <taxon>Embryophyta</taxon>
        <taxon>Tracheophyta</taxon>
        <taxon>Spermatophyta</taxon>
        <taxon>Magnoliopsida</taxon>
        <taxon>eudicotyledons</taxon>
        <taxon>Gunneridae</taxon>
        <taxon>Pentapetalae</taxon>
        <taxon>asterids</taxon>
        <taxon>Ericales</taxon>
        <taxon>Ericaceae</taxon>
        <taxon>Ericoideae</taxon>
        <taxon>Rhodoreae</taxon>
        <taxon>Rhododendron</taxon>
    </lineage>
</organism>
<reference evidence="1" key="1">
    <citation type="submission" date="2022-02" db="EMBL/GenBank/DDBJ databases">
        <title>Plant Genome Project.</title>
        <authorList>
            <person name="Zhang R.-G."/>
        </authorList>
    </citation>
    <scope>NUCLEOTIDE SEQUENCE</scope>
    <source>
        <strain evidence="1">AT1</strain>
    </source>
</reference>
<evidence type="ECO:0000313" key="2">
    <source>
        <dbReference type="Proteomes" id="UP001062846"/>
    </source>
</evidence>
<keyword evidence="2" id="KW-1185">Reference proteome</keyword>
<sequence length="113" mass="13195">MRVRRERVRRRTEPSPQLPPPTPLPPPATTSHQRETTTALTELKTTQREDDELRQRYQAQLQQNLTYLAAIVDAQPQMYLLDTSNNLSQKRLSNNQAYTVDFVKSTWSKHYNA</sequence>
<name>A0ACC0Q5M7_RHOML</name>
<comment type="caution">
    <text evidence="1">The sequence shown here is derived from an EMBL/GenBank/DDBJ whole genome shotgun (WGS) entry which is preliminary data.</text>
</comment>
<accession>A0ACC0Q5M7</accession>
<gene>
    <name evidence="1" type="ORF">RHMOL_Rhmol01G0222500</name>
</gene>
<dbReference type="EMBL" id="CM046388">
    <property type="protein sequence ID" value="KAI8572731.1"/>
    <property type="molecule type" value="Genomic_DNA"/>
</dbReference>
<protein>
    <submittedName>
        <fullName evidence="1">Uncharacterized protein</fullName>
    </submittedName>
</protein>